<dbReference type="EMBL" id="BMYV01000002">
    <property type="protein sequence ID" value="GGX72364.1"/>
    <property type="molecule type" value="Genomic_DNA"/>
</dbReference>
<proteinExistence type="predicted"/>
<evidence type="ECO:0000313" key="2">
    <source>
        <dbReference type="Proteomes" id="UP000600865"/>
    </source>
</evidence>
<sequence>MQPLEQLYNEIDERKTVRVHSYEVSYRELVQRAVSGESVALRAVAHCLYWGNGGLRNRELAKSILRKLLIEKSDIYAEYLLAHYSILHDDRNTGLKVLRKLAAENFLPAVSLNAHLILKDNPDEETFALTKNKLIESAESGHLKSWILLVEASPRKSFPTRLFRGIYYTIKLFKSGVFKKRDLSAAERAFIFD</sequence>
<dbReference type="Proteomes" id="UP000600865">
    <property type="component" value="Unassembled WGS sequence"/>
</dbReference>
<dbReference type="InterPro" id="IPR011990">
    <property type="entry name" value="TPR-like_helical_dom_sf"/>
</dbReference>
<organism evidence="1 2">
    <name type="scientific">Litorimonas cladophorae</name>
    <dbReference type="NCBI Taxonomy" id="1220491"/>
    <lineage>
        <taxon>Bacteria</taxon>
        <taxon>Pseudomonadati</taxon>
        <taxon>Pseudomonadota</taxon>
        <taxon>Alphaproteobacteria</taxon>
        <taxon>Maricaulales</taxon>
        <taxon>Robiginitomaculaceae</taxon>
    </lineage>
</organism>
<accession>A0A918KQU8</accession>
<gene>
    <name evidence="1" type="ORF">GCM10011309_23370</name>
</gene>
<name>A0A918KQU8_9PROT</name>
<comment type="caution">
    <text evidence="1">The sequence shown here is derived from an EMBL/GenBank/DDBJ whole genome shotgun (WGS) entry which is preliminary data.</text>
</comment>
<protein>
    <submittedName>
        <fullName evidence="1">Uncharacterized protein</fullName>
    </submittedName>
</protein>
<keyword evidence="2" id="KW-1185">Reference proteome</keyword>
<dbReference type="AlphaFoldDB" id="A0A918KQU8"/>
<dbReference type="RefSeq" id="WP_189586090.1">
    <property type="nucleotide sequence ID" value="NZ_BMYV01000002.1"/>
</dbReference>
<evidence type="ECO:0000313" key="1">
    <source>
        <dbReference type="EMBL" id="GGX72364.1"/>
    </source>
</evidence>
<dbReference type="Gene3D" id="1.25.40.10">
    <property type="entry name" value="Tetratricopeptide repeat domain"/>
    <property type="match status" value="1"/>
</dbReference>
<reference evidence="1 2" key="1">
    <citation type="journal article" date="2014" name="Int. J. Syst. Evol. Microbiol.">
        <title>Complete genome sequence of Corynebacterium casei LMG S-19264T (=DSM 44701T), isolated from a smear-ripened cheese.</title>
        <authorList>
            <consortium name="US DOE Joint Genome Institute (JGI-PGF)"/>
            <person name="Walter F."/>
            <person name="Albersmeier A."/>
            <person name="Kalinowski J."/>
            <person name="Ruckert C."/>
        </authorList>
    </citation>
    <scope>NUCLEOTIDE SEQUENCE [LARGE SCALE GENOMIC DNA]</scope>
    <source>
        <strain evidence="1 2">KCTC 23968</strain>
    </source>
</reference>